<evidence type="ECO:0000256" key="5">
    <source>
        <dbReference type="ARBA" id="ARBA00022490"/>
    </source>
</evidence>
<feature type="compositionally biased region" description="Basic and acidic residues" evidence="9">
    <location>
        <begin position="596"/>
        <end position="731"/>
    </location>
</feature>
<dbReference type="PANTHER" id="PTHR31780:SF10">
    <property type="entry name" value="LD36051P"/>
    <property type="match status" value="1"/>
</dbReference>
<feature type="compositionally biased region" description="Basic residues" evidence="9">
    <location>
        <begin position="158"/>
        <end position="169"/>
    </location>
</feature>
<comment type="similarity">
    <text evidence="3 8">Belongs to the NST1 family.</text>
</comment>
<reference evidence="10" key="2">
    <citation type="submission" date="2023-06" db="EMBL/GenBank/DDBJ databases">
        <authorList>
            <consortium name="Lawrence Berkeley National Laboratory"/>
            <person name="Haridas S."/>
            <person name="Hensen N."/>
            <person name="Bonometti L."/>
            <person name="Westerberg I."/>
            <person name="Brannstrom I.O."/>
            <person name="Guillou S."/>
            <person name="Cros-Aarteil S."/>
            <person name="Calhoun S."/>
            <person name="Kuo A."/>
            <person name="Mondo S."/>
            <person name="Pangilinan J."/>
            <person name="Riley R."/>
            <person name="Labutti K."/>
            <person name="Andreopoulos B."/>
            <person name="Lipzen A."/>
            <person name="Chen C."/>
            <person name="Yanf M."/>
            <person name="Daum C."/>
            <person name="Ng V."/>
            <person name="Clum A."/>
            <person name="Steindorff A."/>
            <person name="Ohm R."/>
            <person name="Martin F."/>
            <person name="Silar P."/>
            <person name="Natvig D."/>
            <person name="Lalanne C."/>
            <person name="Gautier V."/>
            <person name="Ament-Velasquez S.L."/>
            <person name="Kruys A."/>
            <person name="Hutchinson M.I."/>
            <person name="Powell A.J."/>
            <person name="Barry K."/>
            <person name="Miller A.N."/>
            <person name="Grigoriev I.V."/>
            <person name="Debuchy R."/>
            <person name="Gladieux P."/>
            <person name="Thoren M.H."/>
            <person name="Johannesson H."/>
        </authorList>
    </citation>
    <scope>NUCLEOTIDE SEQUENCE</scope>
    <source>
        <strain evidence="10">CBS 314.62</strain>
    </source>
</reference>
<dbReference type="PANTHER" id="PTHR31780">
    <property type="entry name" value="STRESS RESPONSE PROTEIN NST1-RELATED"/>
    <property type="match status" value="1"/>
</dbReference>
<evidence type="ECO:0000256" key="8">
    <source>
        <dbReference type="RuleBase" id="RU049441"/>
    </source>
</evidence>
<feature type="compositionally biased region" description="Polar residues" evidence="9">
    <location>
        <begin position="793"/>
        <end position="805"/>
    </location>
</feature>
<comment type="caution">
    <text evidence="10">The sequence shown here is derived from an EMBL/GenBank/DDBJ whole genome shotgun (WGS) entry which is preliminary data.</text>
</comment>
<feature type="compositionally biased region" description="Acidic residues" evidence="9">
    <location>
        <begin position="123"/>
        <end position="134"/>
    </location>
</feature>
<feature type="compositionally biased region" description="Basic residues" evidence="9">
    <location>
        <begin position="195"/>
        <end position="216"/>
    </location>
</feature>
<feature type="region of interest" description="Disordered" evidence="9">
    <location>
        <begin position="368"/>
        <end position="416"/>
    </location>
</feature>
<reference evidence="10" key="1">
    <citation type="journal article" date="2023" name="Mol. Phylogenet. Evol.">
        <title>Genome-scale phylogeny and comparative genomics of the fungal order Sordariales.</title>
        <authorList>
            <person name="Hensen N."/>
            <person name="Bonometti L."/>
            <person name="Westerberg I."/>
            <person name="Brannstrom I.O."/>
            <person name="Guillou S."/>
            <person name="Cros-Aarteil S."/>
            <person name="Calhoun S."/>
            <person name="Haridas S."/>
            <person name="Kuo A."/>
            <person name="Mondo S."/>
            <person name="Pangilinan J."/>
            <person name="Riley R."/>
            <person name="LaButti K."/>
            <person name="Andreopoulos B."/>
            <person name="Lipzen A."/>
            <person name="Chen C."/>
            <person name="Yan M."/>
            <person name="Daum C."/>
            <person name="Ng V."/>
            <person name="Clum A."/>
            <person name="Steindorff A."/>
            <person name="Ohm R.A."/>
            <person name="Martin F."/>
            <person name="Silar P."/>
            <person name="Natvig D.O."/>
            <person name="Lalanne C."/>
            <person name="Gautier V."/>
            <person name="Ament-Velasquez S.L."/>
            <person name="Kruys A."/>
            <person name="Hutchinson M.I."/>
            <person name="Powell A.J."/>
            <person name="Barry K."/>
            <person name="Miller A.N."/>
            <person name="Grigoriev I.V."/>
            <person name="Debuchy R."/>
            <person name="Gladieux P."/>
            <person name="Hiltunen Thoren M."/>
            <person name="Johannesson H."/>
        </authorList>
    </citation>
    <scope>NUCLEOTIDE SEQUENCE</scope>
    <source>
        <strain evidence="10">CBS 314.62</strain>
    </source>
</reference>
<dbReference type="InterPro" id="IPR025279">
    <property type="entry name" value="NST1"/>
</dbReference>
<sequence length="1219" mass="135092">MKGNVRHPPPAASNSAPLSPTSKATAKYTNKDGSKFITVPKVTTPVDSSQPSPTTAPAANAKGASHTVPGASTQEQAQPINRKKQKRRAKAAAKAAAEQGHSHDSPDGLPGTPTSHGHQSVDAEPDYSNDEDDNYGGGNARHHHSQHQNGFIDGNSAKAKKSTKKKKKKNNAETNSEEHRENHYHGHRPMPQPHSHSHAHSHAHSHVHSNAHSHAHSHADTRASAPTPPAQHLRAGISREKIWNTSSQEERERIKEFWLGLSESERKSLVKVEKDAVLKKMKEQQKHTCSCTVCGRKRTAIEEELEGLYDAYYEELEQYAHHPQGDGPPMLRARQSFGTTINGIRQPGDPSLYGPRPDHHAIRGQIVEQLGDEEEEDDVDEEEEEEEFSDEEDPDEDDDDDYSEEEPEEVLHRPDYATDFFNFGNSLTVQGGILTVADDLLKNDGKKFIEMMEQLAERRMAREEDAREQFERTYAHTNGDRGGERSAHFHPPPDEEEEFEEEEEEEEYDDEEEYDSQEEEDTMTEEQRMEEGRRMFQIFAARMFEQRVLTAYREKVAKERQAKLIEELEDESRQESQRKAKKAKEAQKRKDKAAKKREAQAAKEAQKEAEKAAEEAARIAEEARKAEEQRHKAEEKRKKREAQKLAEEEERKRRDAERMRKQQEREENDRKAREAREREKKAREEARLKEKENREQKERETRERRDKDAKPRAEREAKDGREKPKPEEKAPQKAAVPVTVTAVPLPVTLPKRPAQHSIAAAVPALPQQPPTSFASPQIPVATPAFPKIPTPMRTRQASQQGGFTVSSSSGATSQSGSAPSQHPSPHPITPLHASPGPIGPPSKSGSSGTSTQSGQHPSSHSTSPMNVPSKALPSQPSPFTLPSMGVPFPHGMPQVPPGFGNPMHRESGFPPMNGFRPAPDSGMGMALVLGPLPSHQRQGSGNFEMGTSLPSSQPISRPTPIKRPDSVVHGQRRQSESPSTGNAKHEVDAHLGSRALIDDTDEDFINPYPRGMSNLSSSGPRLGPVYPPLGNYGMDQMYSSPHNPWATPLPLMAHHHPFSQQPPPGFGPGPMLWGPPAPMNSTFGGQIRMDRPQESQSVALRKMLRRACEELAGADSKKMNGTVDPSNCFVPLQNIKKHVEAFNYGQAVNDDELLVICETEGNEVNGGGSFDVREDGPNQMSIRFVSSNAHSTSQPLHRAVGAPSEIGSPVVGGGSFGSR</sequence>
<keyword evidence="5 8" id="KW-0963">Cytoplasm</keyword>
<evidence type="ECO:0000256" key="2">
    <source>
        <dbReference type="ARBA" id="ARBA00004496"/>
    </source>
</evidence>
<evidence type="ECO:0000256" key="1">
    <source>
        <dbReference type="ARBA" id="ARBA00002545"/>
    </source>
</evidence>
<feature type="compositionally biased region" description="Acidic residues" evidence="9">
    <location>
        <begin position="494"/>
        <end position="524"/>
    </location>
</feature>
<feature type="region of interest" description="Disordered" evidence="9">
    <location>
        <begin position="566"/>
        <end position="738"/>
    </location>
</feature>
<evidence type="ECO:0000256" key="6">
    <source>
        <dbReference type="ARBA" id="ARBA00023016"/>
    </source>
</evidence>
<feature type="region of interest" description="Disordered" evidence="9">
    <location>
        <begin position="460"/>
        <end position="531"/>
    </location>
</feature>
<dbReference type="Pfam" id="PF13945">
    <property type="entry name" value="NST1"/>
    <property type="match status" value="1"/>
</dbReference>
<accession>A0AAE1CBI1</accession>
<evidence type="ECO:0000256" key="3">
    <source>
        <dbReference type="ARBA" id="ARBA00007112"/>
    </source>
</evidence>
<feature type="region of interest" description="Disordered" evidence="9">
    <location>
        <begin position="935"/>
        <end position="987"/>
    </location>
</feature>
<feature type="compositionally biased region" description="Acidic residues" evidence="9">
    <location>
        <begin position="370"/>
        <end position="408"/>
    </location>
</feature>
<feature type="region of interest" description="Disordered" evidence="9">
    <location>
        <begin position="1"/>
        <end position="233"/>
    </location>
</feature>
<proteinExistence type="inferred from homology"/>
<feature type="region of interest" description="Disordered" evidence="9">
    <location>
        <begin position="1192"/>
        <end position="1219"/>
    </location>
</feature>
<feature type="region of interest" description="Disordered" evidence="9">
    <location>
        <begin position="340"/>
        <end position="359"/>
    </location>
</feature>
<comment type="function">
    <text evidence="1 8">May act as a negative regulator of salt tolerance.</text>
</comment>
<keyword evidence="6 8" id="KW-0346">Stress response</keyword>
<evidence type="ECO:0000256" key="7">
    <source>
        <dbReference type="ARBA" id="ARBA00023054"/>
    </source>
</evidence>
<feature type="compositionally biased region" description="Basic residues" evidence="9">
    <location>
        <begin position="81"/>
        <end position="91"/>
    </location>
</feature>
<evidence type="ECO:0000313" key="11">
    <source>
        <dbReference type="Proteomes" id="UP001270362"/>
    </source>
</evidence>
<dbReference type="InterPro" id="IPR051195">
    <property type="entry name" value="Fungal_stress_NST1"/>
</dbReference>
<dbReference type="GO" id="GO:0005737">
    <property type="term" value="C:cytoplasm"/>
    <property type="evidence" value="ECO:0007669"/>
    <property type="project" value="UniProtKB-SubCell"/>
</dbReference>
<keyword evidence="7 8" id="KW-0175">Coiled coil</keyword>
<dbReference type="Proteomes" id="UP001270362">
    <property type="component" value="Unassembled WGS sequence"/>
</dbReference>
<feature type="compositionally biased region" description="Polar residues" evidence="9">
    <location>
        <begin position="45"/>
        <end position="57"/>
    </location>
</feature>
<evidence type="ECO:0000313" key="10">
    <source>
        <dbReference type="EMBL" id="KAK3687466.1"/>
    </source>
</evidence>
<feature type="compositionally biased region" description="Basic and acidic residues" evidence="9">
    <location>
        <begin position="566"/>
        <end position="588"/>
    </location>
</feature>
<evidence type="ECO:0000256" key="4">
    <source>
        <dbReference type="ARBA" id="ARBA00020733"/>
    </source>
</evidence>
<name>A0AAE1CBI1_9PEZI</name>
<comment type="subcellular location">
    <subcellularLocation>
        <location evidence="2 8">Cytoplasm</location>
    </subcellularLocation>
</comment>
<keyword evidence="11" id="KW-1185">Reference proteome</keyword>
<evidence type="ECO:0000256" key="9">
    <source>
        <dbReference type="SAM" id="MobiDB-lite"/>
    </source>
</evidence>
<organism evidence="10 11">
    <name type="scientific">Podospora appendiculata</name>
    <dbReference type="NCBI Taxonomy" id="314037"/>
    <lineage>
        <taxon>Eukaryota</taxon>
        <taxon>Fungi</taxon>
        <taxon>Dikarya</taxon>
        <taxon>Ascomycota</taxon>
        <taxon>Pezizomycotina</taxon>
        <taxon>Sordariomycetes</taxon>
        <taxon>Sordariomycetidae</taxon>
        <taxon>Sordariales</taxon>
        <taxon>Podosporaceae</taxon>
        <taxon>Podospora</taxon>
    </lineage>
</organism>
<feature type="compositionally biased region" description="Basic and acidic residues" evidence="9">
    <location>
        <begin position="460"/>
        <end position="493"/>
    </location>
</feature>
<feature type="compositionally biased region" description="Low complexity" evidence="9">
    <location>
        <begin position="806"/>
        <end position="821"/>
    </location>
</feature>
<feature type="compositionally biased region" description="Gly residues" evidence="9">
    <location>
        <begin position="1210"/>
        <end position="1219"/>
    </location>
</feature>
<dbReference type="EMBL" id="JAULSO010000002">
    <property type="protein sequence ID" value="KAK3687466.1"/>
    <property type="molecule type" value="Genomic_DNA"/>
</dbReference>
<feature type="compositionally biased region" description="Low complexity" evidence="9">
    <location>
        <begin position="841"/>
        <end position="864"/>
    </location>
</feature>
<feature type="region of interest" description="Disordered" evidence="9">
    <location>
        <begin position="766"/>
        <end position="916"/>
    </location>
</feature>
<feature type="compositionally biased region" description="Polar residues" evidence="9">
    <location>
        <begin position="70"/>
        <end position="79"/>
    </location>
</feature>
<gene>
    <name evidence="10" type="ORF">B0T22DRAFT_510162</name>
</gene>
<protein>
    <recommendedName>
        <fullName evidence="4 8">Stress response protein NST1</fullName>
    </recommendedName>
</protein>
<dbReference type="AlphaFoldDB" id="A0AAE1CBI1"/>